<dbReference type="GO" id="GO:0005886">
    <property type="term" value="C:plasma membrane"/>
    <property type="evidence" value="ECO:0007669"/>
    <property type="project" value="UniProtKB-SubCell"/>
</dbReference>
<evidence type="ECO:0000256" key="6">
    <source>
        <dbReference type="ARBA" id="ARBA00023288"/>
    </source>
</evidence>
<feature type="domain" description="ABC transporter substrate-binding protein PnrA-like" evidence="8">
    <location>
        <begin position="47"/>
        <end position="339"/>
    </location>
</feature>
<proteinExistence type="inferred from homology"/>
<dbReference type="AlphaFoldDB" id="A0AAQ1MDN4"/>
<organism evidence="10 11">
    <name type="scientific">Bittarella massiliensis</name>
    <name type="common">ex Durand et al. 2017</name>
    <dbReference type="NCBI Taxonomy" id="1720313"/>
    <lineage>
        <taxon>Bacteria</taxon>
        <taxon>Bacillati</taxon>
        <taxon>Bacillota</taxon>
        <taxon>Clostridia</taxon>
        <taxon>Eubacteriales</taxon>
        <taxon>Oscillospiraceae</taxon>
        <taxon>Bittarella (ex Durand et al. 2017)</taxon>
    </lineage>
</organism>
<evidence type="ECO:0000256" key="3">
    <source>
        <dbReference type="ARBA" id="ARBA00022475"/>
    </source>
</evidence>
<dbReference type="PROSITE" id="PS51257">
    <property type="entry name" value="PROKAR_LIPOPROTEIN"/>
    <property type="match status" value="1"/>
</dbReference>
<protein>
    <submittedName>
        <fullName evidence="9">BMP family ABC transporter substrate-binding protein</fullName>
    </submittedName>
    <submittedName>
        <fullName evidence="10">Nucleoside-binding protein</fullName>
    </submittedName>
</protein>
<keyword evidence="3" id="KW-1003">Cell membrane</keyword>
<dbReference type="Proteomes" id="UP000184089">
    <property type="component" value="Unassembled WGS sequence"/>
</dbReference>
<dbReference type="SUPFAM" id="SSF53822">
    <property type="entry name" value="Periplasmic binding protein-like I"/>
    <property type="match status" value="1"/>
</dbReference>
<evidence type="ECO:0000256" key="2">
    <source>
        <dbReference type="ARBA" id="ARBA00008610"/>
    </source>
</evidence>
<keyword evidence="5" id="KW-0472">Membrane</keyword>
<dbReference type="Proteomes" id="UP000474718">
    <property type="component" value="Unassembled WGS sequence"/>
</dbReference>
<dbReference type="PANTHER" id="PTHR34296">
    <property type="entry name" value="TRANSCRIPTIONAL ACTIVATOR PROTEIN MED"/>
    <property type="match status" value="1"/>
</dbReference>
<dbReference type="PANTHER" id="PTHR34296:SF2">
    <property type="entry name" value="ABC TRANSPORTER GUANOSINE-BINDING PROTEIN NUPN"/>
    <property type="match status" value="1"/>
</dbReference>
<feature type="chain" id="PRO_5042950595" evidence="7">
    <location>
        <begin position="21"/>
        <end position="363"/>
    </location>
</feature>
<dbReference type="EMBL" id="WWVX01000002">
    <property type="protein sequence ID" value="MZL69103.1"/>
    <property type="molecule type" value="Genomic_DNA"/>
</dbReference>
<comment type="caution">
    <text evidence="10">The sequence shown here is derived from an EMBL/GenBank/DDBJ whole genome shotgun (WGS) entry which is preliminary data.</text>
</comment>
<dbReference type="InterPro" id="IPR003760">
    <property type="entry name" value="PnrA-like"/>
</dbReference>
<dbReference type="EMBL" id="FQVY01000002">
    <property type="protein sequence ID" value="SHG12181.1"/>
    <property type="molecule type" value="Genomic_DNA"/>
</dbReference>
<reference evidence="11" key="1">
    <citation type="submission" date="2016-11" db="EMBL/GenBank/DDBJ databases">
        <authorList>
            <person name="Jaros S."/>
            <person name="Januszkiewicz K."/>
            <person name="Wedrychowicz H."/>
        </authorList>
    </citation>
    <scope>NUCLEOTIDE SEQUENCE [LARGE SCALE GENOMIC DNA]</scope>
    <source>
        <strain evidence="11">DSM 4029</strain>
    </source>
</reference>
<reference evidence="10" key="2">
    <citation type="submission" date="2016-11" db="EMBL/GenBank/DDBJ databases">
        <authorList>
            <person name="Varghese N."/>
            <person name="Submissions S."/>
        </authorList>
    </citation>
    <scope>NUCLEOTIDE SEQUENCE</scope>
    <source>
        <strain evidence="10">DSM 4029</strain>
    </source>
</reference>
<gene>
    <name evidence="9" type="ORF">GT747_04880</name>
    <name evidence="10" type="ORF">SAMN05444424_1548</name>
</gene>
<keyword evidence="12" id="KW-1185">Reference proteome</keyword>
<dbReference type="RefSeq" id="WP_052537569.1">
    <property type="nucleotide sequence ID" value="NZ_FQVY01000002.1"/>
</dbReference>
<evidence type="ECO:0000256" key="4">
    <source>
        <dbReference type="ARBA" id="ARBA00022729"/>
    </source>
</evidence>
<dbReference type="InterPro" id="IPR050957">
    <property type="entry name" value="BMP_lipoprotein"/>
</dbReference>
<keyword evidence="6" id="KW-0449">Lipoprotein</keyword>
<evidence type="ECO:0000313" key="11">
    <source>
        <dbReference type="Proteomes" id="UP000184089"/>
    </source>
</evidence>
<evidence type="ECO:0000259" key="8">
    <source>
        <dbReference type="Pfam" id="PF02608"/>
    </source>
</evidence>
<dbReference type="InterPro" id="IPR028082">
    <property type="entry name" value="Peripla_BP_I"/>
</dbReference>
<name>A0AAQ1MDN4_9FIRM</name>
<comment type="subcellular location">
    <subcellularLocation>
        <location evidence="1">Cell membrane</location>
        <topology evidence="1">Lipid-anchor</topology>
    </subcellularLocation>
</comment>
<evidence type="ECO:0000313" key="10">
    <source>
        <dbReference type="EMBL" id="SHG12181.1"/>
    </source>
</evidence>
<accession>A0AAQ1MDN4</accession>
<comment type="similarity">
    <text evidence="2">Belongs to the BMP lipoprotein family.</text>
</comment>
<keyword evidence="4 7" id="KW-0732">Signal</keyword>
<feature type="signal peptide" evidence="7">
    <location>
        <begin position="1"/>
        <end position="20"/>
    </location>
</feature>
<dbReference type="Pfam" id="PF02608">
    <property type="entry name" value="Bmp"/>
    <property type="match status" value="1"/>
</dbReference>
<dbReference type="Gene3D" id="3.40.50.2300">
    <property type="match status" value="2"/>
</dbReference>
<evidence type="ECO:0000313" key="12">
    <source>
        <dbReference type="Proteomes" id="UP000474718"/>
    </source>
</evidence>
<evidence type="ECO:0000313" key="9">
    <source>
        <dbReference type="EMBL" id="MZL69103.1"/>
    </source>
</evidence>
<evidence type="ECO:0000256" key="7">
    <source>
        <dbReference type="SAM" id="SignalP"/>
    </source>
</evidence>
<reference evidence="9 12" key="3">
    <citation type="journal article" date="2019" name="Nat. Med.">
        <title>A library of human gut bacterial isolates paired with longitudinal multiomics data enables mechanistic microbiome research.</title>
        <authorList>
            <person name="Poyet M."/>
            <person name="Groussin M."/>
            <person name="Gibbons S.M."/>
            <person name="Avila-Pacheco J."/>
            <person name="Jiang X."/>
            <person name="Kearney S.M."/>
            <person name="Perrotta A.R."/>
            <person name="Berdy B."/>
            <person name="Zhao S."/>
            <person name="Lieberman T.D."/>
            <person name="Swanson P.K."/>
            <person name="Smith M."/>
            <person name="Roesemann S."/>
            <person name="Alexander J.E."/>
            <person name="Rich S.A."/>
            <person name="Livny J."/>
            <person name="Vlamakis H."/>
            <person name="Clish C."/>
            <person name="Bullock K."/>
            <person name="Deik A."/>
            <person name="Scott J."/>
            <person name="Pierce K.A."/>
            <person name="Xavier R.J."/>
            <person name="Alm E.J."/>
        </authorList>
    </citation>
    <scope>NUCLEOTIDE SEQUENCE [LARGE SCALE GENOMIC DNA]</scope>
    <source>
        <strain evidence="9 12">BIOML-A2</strain>
    </source>
</reference>
<sequence>MKKIGAVSLACLLAASALLSGCGKSNDKGDASSSGGSEYKSIGYVCSALGDKSFTDLSWSGIQRTASDLGMTAKAIEWGTDKSKMEPCIRDAAESYDIVLFNGNEYVEILQRIHTDYPDVKFIATDMTPTLEWDIPNLFGVNSKQHQGDFLAGALAQKMSKTGTIGLVAGTDTVSINDFIIGYVQGSLQANPSGKVAHSFIGSYTDTAKAKELALVQISQSKADIIHQVAGGAGLGVFEACKDNGIWGIGVDADQREFFVESKADLADVILTSMMKRNDMSMEKAIRDTVAGTAEYGKLNMWGVAEGVTVLAKNDFYKANVPQETQDYIDDLEKKIASGDLVVKTVYGMEQDEFVSIRDSVKP</sequence>
<evidence type="ECO:0000256" key="1">
    <source>
        <dbReference type="ARBA" id="ARBA00004193"/>
    </source>
</evidence>
<evidence type="ECO:0000256" key="5">
    <source>
        <dbReference type="ARBA" id="ARBA00023136"/>
    </source>
</evidence>